<evidence type="ECO:0000259" key="14">
    <source>
        <dbReference type="Pfam" id="PF05826"/>
    </source>
</evidence>
<evidence type="ECO:0000313" key="16">
    <source>
        <dbReference type="Proteomes" id="UP001162162"/>
    </source>
</evidence>
<keyword evidence="5" id="KW-0964">Secreted</keyword>
<dbReference type="InterPro" id="IPR016090">
    <property type="entry name" value="PLA2-like_dom"/>
</dbReference>
<dbReference type="GO" id="GO:0005576">
    <property type="term" value="C:extracellular region"/>
    <property type="evidence" value="ECO:0007669"/>
    <property type="project" value="UniProtKB-SubCell"/>
</dbReference>
<keyword evidence="10" id="KW-0443">Lipid metabolism</keyword>
<dbReference type="PROSITE" id="PS00118">
    <property type="entry name" value="PA2_HIS"/>
    <property type="match status" value="1"/>
</dbReference>
<evidence type="ECO:0000256" key="6">
    <source>
        <dbReference type="ARBA" id="ARBA00022723"/>
    </source>
</evidence>
<evidence type="ECO:0000256" key="10">
    <source>
        <dbReference type="ARBA" id="ARBA00023098"/>
    </source>
</evidence>
<reference evidence="15" key="1">
    <citation type="journal article" date="2023" name="Insect Mol. Biol.">
        <title>Genome sequencing provides insights into the evolution of gene families encoding plant cell wall-degrading enzymes in longhorned beetles.</title>
        <authorList>
            <person name="Shin N.R."/>
            <person name="Okamura Y."/>
            <person name="Kirsch R."/>
            <person name="Pauchet Y."/>
        </authorList>
    </citation>
    <scope>NUCLEOTIDE SEQUENCE</scope>
    <source>
        <strain evidence="15">AMC_N1</strain>
    </source>
</reference>
<dbReference type="FunFam" id="1.20.90.10:FF:000002">
    <property type="entry name" value="Phospholipase A2 group III"/>
    <property type="match status" value="1"/>
</dbReference>
<comment type="cofactor">
    <cofactor evidence="1">
        <name>Ca(2+)</name>
        <dbReference type="ChEBI" id="CHEBI:29108"/>
    </cofactor>
</comment>
<dbReference type="Proteomes" id="UP001162162">
    <property type="component" value="Unassembled WGS sequence"/>
</dbReference>
<sequence>MIIKMKGLVKILIALHLLYINVEGLQIMWDNSVDYDFNDIDISTRSEQVRLPNRFFIFPAEIPRLKKQRISESKISQTNDYFQLLGTKWCGAGNIAENDDDLGRERDTDKCCRNHDFCPDIIEGYQTKYNLTNPSFYTRLQCNCDTEFYKCLKSVNTKTSTQVGHIYFTALGTQCYKEDYPVTGCDKYTYFP</sequence>
<dbReference type="GO" id="GO:0006644">
    <property type="term" value="P:phospholipid metabolic process"/>
    <property type="evidence" value="ECO:0007669"/>
    <property type="project" value="InterPro"/>
</dbReference>
<protein>
    <recommendedName>
        <fullName evidence="4">Phospholipase A2</fullName>
        <ecNumber evidence="3">3.1.1.4</ecNumber>
    </recommendedName>
    <alternativeName>
        <fullName evidence="12">Phosphatidylcholine 2-acylhydrolase</fullName>
    </alternativeName>
</protein>
<keyword evidence="8" id="KW-0106">Calcium</keyword>
<dbReference type="Pfam" id="PF05826">
    <property type="entry name" value="Phospholip_A2_2"/>
    <property type="match status" value="1"/>
</dbReference>
<dbReference type="Gene3D" id="1.20.90.10">
    <property type="entry name" value="Phospholipase A2 domain"/>
    <property type="match status" value="1"/>
</dbReference>
<dbReference type="CDD" id="cd04704">
    <property type="entry name" value="PLA2_bee_venom_like"/>
    <property type="match status" value="1"/>
</dbReference>
<feature type="signal peptide" evidence="13">
    <location>
        <begin position="1"/>
        <end position="24"/>
    </location>
</feature>
<comment type="subcellular location">
    <subcellularLocation>
        <location evidence="2">Secreted</location>
    </subcellularLocation>
</comment>
<evidence type="ECO:0000256" key="3">
    <source>
        <dbReference type="ARBA" id="ARBA00013278"/>
    </source>
</evidence>
<evidence type="ECO:0000313" key="15">
    <source>
        <dbReference type="EMBL" id="KAJ8944144.1"/>
    </source>
</evidence>
<dbReference type="GO" id="GO:0046872">
    <property type="term" value="F:metal ion binding"/>
    <property type="evidence" value="ECO:0007669"/>
    <property type="project" value="UniProtKB-KW"/>
</dbReference>
<dbReference type="SUPFAM" id="SSF48619">
    <property type="entry name" value="Phospholipase A2, PLA2"/>
    <property type="match status" value="1"/>
</dbReference>
<keyword evidence="7" id="KW-0378">Hydrolase</keyword>
<accession>A0AAV8Y0T5</accession>
<gene>
    <name evidence="15" type="ORF">NQ318_013328</name>
</gene>
<feature type="domain" description="Phospholipase A2-like central" evidence="14">
    <location>
        <begin position="85"/>
        <end position="178"/>
    </location>
</feature>
<dbReference type="GO" id="GO:0016042">
    <property type="term" value="P:lipid catabolic process"/>
    <property type="evidence" value="ECO:0007669"/>
    <property type="project" value="UniProtKB-KW"/>
</dbReference>
<keyword evidence="6" id="KW-0479">Metal-binding</keyword>
<keyword evidence="13" id="KW-0732">Signal</keyword>
<dbReference type="EMBL" id="JAPWTK010000266">
    <property type="protein sequence ID" value="KAJ8944144.1"/>
    <property type="molecule type" value="Genomic_DNA"/>
</dbReference>
<evidence type="ECO:0000256" key="7">
    <source>
        <dbReference type="ARBA" id="ARBA00022801"/>
    </source>
</evidence>
<evidence type="ECO:0000256" key="11">
    <source>
        <dbReference type="ARBA" id="ARBA00023157"/>
    </source>
</evidence>
<feature type="chain" id="PRO_5043698400" description="Phospholipase A2" evidence="13">
    <location>
        <begin position="25"/>
        <end position="192"/>
    </location>
</feature>
<evidence type="ECO:0000256" key="4">
    <source>
        <dbReference type="ARBA" id="ARBA00021721"/>
    </source>
</evidence>
<evidence type="ECO:0000256" key="5">
    <source>
        <dbReference type="ARBA" id="ARBA00022525"/>
    </source>
</evidence>
<keyword evidence="9" id="KW-0442">Lipid degradation</keyword>
<keyword evidence="16" id="KW-1185">Reference proteome</keyword>
<evidence type="ECO:0000256" key="9">
    <source>
        <dbReference type="ARBA" id="ARBA00022963"/>
    </source>
</evidence>
<comment type="caution">
    <text evidence="15">The sequence shown here is derived from an EMBL/GenBank/DDBJ whole genome shotgun (WGS) entry which is preliminary data.</text>
</comment>
<name>A0AAV8Y0T5_9CUCU</name>
<evidence type="ECO:0000256" key="13">
    <source>
        <dbReference type="SAM" id="SignalP"/>
    </source>
</evidence>
<dbReference type="GO" id="GO:0050482">
    <property type="term" value="P:arachidonate secretion"/>
    <property type="evidence" value="ECO:0007669"/>
    <property type="project" value="InterPro"/>
</dbReference>
<dbReference type="InterPro" id="IPR036444">
    <property type="entry name" value="PLipase_A2_dom_sf"/>
</dbReference>
<evidence type="ECO:0000256" key="8">
    <source>
        <dbReference type="ARBA" id="ARBA00022837"/>
    </source>
</evidence>
<proteinExistence type="predicted"/>
<dbReference type="InterPro" id="IPR033113">
    <property type="entry name" value="PLA2_histidine"/>
</dbReference>
<evidence type="ECO:0000256" key="2">
    <source>
        <dbReference type="ARBA" id="ARBA00004613"/>
    </source>
</evidence>
<organism evidence="15 16">
    <name type="scientific">Aromia moschata</name>
    <dbReference type="NCBI Taxonomy" id="1265417"/>
    <lineage>
        <taxon>Eukaryota</taxon>
        <taxon>Metazoa</taxon>
        <taxon>Ecdysozoa</taxon>
        <taxon>Arthropoda</taxon>
        <taxon>Hexapoda</taxon>
        <taxon>Insecta</taxon>
        <taxon>Pterygota</taxon>
        <taxon>Neoptera</taxon>
        <taxon>Endopterygota</taxon>
        <taxon>Coleoptera</taxon>
        <taxon>Polyphaga</taxon>
        <taxon>Cucujiformia</taxon>
        <taxon>Chrysomeloidea</taxon>
        <taxon>Cerambycidae</taxon>
        <taxon>Cerambycinae</taxon>
        <taxon>Callichromatini</taxon>
        <taxon>Aromia</taxon>
    </lineage>
</organism>
<dbReference type="PANTHER" id="PTHR12253">
    <property type="entry name" value="RH14732P"/>
    <property type="match status" value="1"/>
</dbReference>
<dbReference type="AlphaFoldDB" id="A0AAV8Y0T5"/>
<keyword evidence="11" id="KW-1015">Disulfide bond</keyword>
<dbReference type="GO" id="GO:0004623">
    <property type="term" value="F:phospholipase A2 activity"/>
    <property type="evidence" value="ECO:0007669"/>
    <property type="project" value="UniProtKB-EC"/>
</dbReference>
<evidence type="ECO:0000256" key="12">
    <source>
        <dbReference type="ARBA" id="ARBA00029903"/>
    </source>
</evidence>
<dbReference type="EC" id="3.1.1.4" evidence="3"/>
<evidence type="ECO:0000256" key="1">
    <source>
        <dbReference type="ARBA" id="ARBA00001913"/>
    </source>
</evidence>